<dbReference type="PANTHER" id="PTHR36437">
    <property type="entry name" value="GLYOXALASE/BLEOMYCIN RESISTANCE PROTEIN/DIOXYGENASE"/>
    <property type="match status" value="1"/>
</dbReference>
<dbReference type="SUPFAM" id="SSF54593">
    <property type="entry name" value="Glyoxalase/Bleomycin resistance protein/Dihydroxybiphenyl dioxygenase"/>
    <property type="match status" value="1"/>
</dbReference>
<dbReference type="RefSeq" id="WP_160878327.1">
    <property type="nucleotide sequence ID" value="NZ_WUEK01000007.1"/>
</dbReference>
<evidence type="ECO:0000313" key="3">
    <source>
        <dbReference type="Proteomes" id="UP000473325"/>
    </source>
</evidence>
<dbReference type="Gene3D" id="3.10.180.10">
    <property type="entry name" value="2,3-Dihydroxybiphenyl 1,2-Dioxygenase, domain 1"/>
    <property type="match status" value="1"/>
</dbReference>
<sequence>MRLDLVTLLVLDQDEAISFFTGALGFEVAEDRADVGGDGRTKRWVEVRPPGGGTGLLLALPNGAKQLSQVGRQADGRVGFFLRVEEFAPVHERMVEAGVEFLEQPRHEEYGTVAVFRDCSGNRWDLLGS</sequence>
<keyword evidence="3" id="KW-1185">Reference proteome</keyword>
<dbReference type="Pfam" id="PF00903">
    <property type="entry name" value="Glyoxalase"/>
    <property type="match status" value="1"/>
</dbReference>
<dbReference type="Proteomes" id="UP000473325">
    <property type="component" value="Unassembled WGS sequence"/>
</dbReference>
<dbReference type="PROSITE" id="PS51819">
    <property type="entry name" value="VOC"/>
    <property type="match status" value="1"/>
</dbReference>
<comment type="caution">
    <text evidence="2">The sequence shown here is derived from an EMBL/GenBank/DDBJ whole genome shotgun (WGS) entry which is preliminary data.</text>
</comment>
<evidence type="ECO:0000259" key="1">
    <source>
        <dbReference type="PROSITE" id="PS51819"/>
    </source>
</evidence>
<dbReference type="InterPro" id="IPR029068">
    <property type="entry name" value="Glyas_Bleomycin-R_OHBP_Dase"/>
</dbReference>
<name>A0A6L7ESG9_9ACTN</name>
<dbReference type="EMBL" id="WUEK01000007">
    <property type="protein sequence ID" value="MXG90387.1"/>
    <property type="molecule type" value="Genomic_DNA"/>
</dbReference>
<gene>
    <name evidence="2" type="ORF">GRQ65_12595</name>
</gene>
<dbReference type="AlphaFoldDB" id="A0A6L7ESG9"/>
<dbReference type="InterPro" id="IPR037523">
    <property type="entry name" value="VOC_core"/>
</dbReference>
<reference evidence="2 3" key="1">
    <citation type="submission" date="2019-12" db="EMBL/GenBank/DDBJ databases">
        <authorList>
            <person name="Kun Z."/>
        </authorList>
    </citation>
    <scope>NUCLEOTIDE SEQUENCE [LARGE SCALE GENOMIC DNA]</scope>
    <source>
        <strain evidence="2 3">YIM 123512</strain>
    </source>
</reference>
<proteinExistence type="predicted"/>
<feature type="domain" description="VOC" evidence="1">
    <location>
        <begin position="2"/>
        <end position="129"/>
    </location>
</feature>
<evidence type="ECO:0000313" key="2">
    <source>
        <dbReference type="EMBL" id="MXG90387.1"/>
    </source>
</evidence>
<protein>
    <submittedName>
        <fullName evidence="2">VOC family protein</fullName>
    </submittedName>
</protein>
<dbReference type="PANTHER" id="PTHR36437:SF2">
    <property type="entry name" value="GLYOXALASE_BLEOMYCIN RESISTANCE PROTEIN_DIOXYGENASE"/>
    <property type="match status" value="1"/>
</dbReference>
<accession>A0A6L7ESG9</accession>
<organism evidence="2 3">
    <name type="scientific">Nocardioides flavescens</name>
    <dbReference type="NCBI Taxonomy" id="2691959"/>
    <lineage>
        <taxon>Bacteria</taxon>
        <taxon>Bacillati</taxon>
        <taxon>Actinomycetota</taxon>
        <taxon>Actinomycetes</taxon>
        <taxon>Propionibacteriales</taxon>
        <taxon>Nocardioidaceae</taxon>
        <taxon>Nocardioides</taxon>
    </lineage>
</organism>
<dbReference type="InterPro" id="IPR004360">
    <property type="entry name" value="Glyas_Fos-R_dOase_dom"/>
</dbReference>